<accession>B0D9X2</accession>
<gene>
    <name evidence="1" type="ORF">LACBIDRAFT_297064</name>
</gene>
<name>B0D9X2_LACBS</name>
<sequence>MLYALQTVTALESGSAITHWYSVLILSFPPPPSELLLVVVRARTRSWSLRISSNISQLVAPGLQDESLSSHRSRKARSQFIHGLLFRGKPVTSL</sequence>
<organism evidence="2">
    <name type="scientific">Laccaria bicolor (strain S238N-H82 / ATCC MYA-4686)</name>
    <name type="common">Bicoloured deceiver</name>
    <name type="synonym">Laccaria laccata var. bicolor</name>
    <dbReference type="NCBI Taxonomy" id="486041"/>
    <lineage>
        <taxon>Eukaryota</taxon>
        <taxon>Fungi</taxon>
        <taxon>Dikarya</taxon>
        <taxon>Basidiomycota</taxon>
        <taxon>Agaricomycotina</taxon>
        <taxon>Agaricomycetes</taxon>
        <taxon>Agaricomycetidae</taxon>
        <taxon>Agaricales</taxon>
        <taxon>Agaricineae</taxon>
        <taxon>Hydnangiaceae</taxon>
        <taxon>Laccaria</taxon>
    </lineage>
</organism>
<dbReference type="Proteomes" id="UP000001194">
    <property type="component" value="Unassembled WGS sequence"/>
</dbReference>
<reference evidence="1 2" key="1">
    <citation type="journal article" date="2008" name="Nature">
        <title>The genome of Laccaria bicolor provides insights into mycorrhizal symbiosis.</title>
        <authorList>
            <person name="Martin F."/>
            <person name="Aerts A."/>
            <person name="Ahren D."/>
            <person name="Brun A."/>
            <person name="Danchin E.G.J."/>
            <person name="Duchaussoy F."/>
            <person name="Gibon J."/>
            <person name="Kohler A."/>
            <person name="Lindquist E."/>
            <person name="Pereda V."/>
            <person name="Salamov A."/>
            <person name="Shapiro H.J."/>
            <person name="Wuyts J."/>
            <person name="Blaudez D."/>
            <person name="Buee M."/>
            <person name="Brokstein P."/>
            <person name="Canbaeck B."/>
            <person name="Cohen D."/>
            <person name="Courty P.E."/>
            <person name="Coutinho P.M."/>
            <person name="Delaruelle C."/>
            <person name="Detter J.C."/>
            <person name="Deveau A."/>
            <person name="DiFazio S."/>
            <person name="Duplessis S."/>
            <person name="Fraissinet-Tachet L."/>
            <person name="Lucic E."/>
            <person name="Frey-Klett P."/>
            <person name="Fourrey C."/>
            <person name="Feussner I."/>
            <person name="Gay G."/>
            <person name="Grimwood J."/>
            <person name="Hoegger P.J."/>
            <person name="Jain P."/>
            <person name="Kilaru S."/>
            <person name="Labbe J."/>
            <person name="Lin Y.C."/>
            <person name="Legue V."/>
            <person name="Le Tacon F."/>
            <person name="Marmeisse R."/>
            <person name="Melayah D."/>
            <person name="Montanini B."/>
            <person name="Muratet M."/>
            <person name="Nehls U."/>
            <person name="Niculita-Hirzel H."/>
            <person name="Oudot-Le Secq M.P."/>
            <person name="Peter M."/>
            <person name="Quesneville H."/>
            <person name="Rajashekar B."/>
            <person name="Reich M."/>
            <person name="Rouhier N."/>
            <person name="Schmutz J."/>
            <person name="Yin T."/>
            <person name="Chalot M."/>
            <person name="Henrissat B."/>
            <person name="Kuees U."/>
            <person name="Lucas S."/>
            <person name="Van de Peer Y."/>
            <person name="Podila G.K."/>
            <person name="Polle A."/>
            <person name="Pukkila P.J."/>
            <person name="Richardson P.M."/>
            <person name="Rouze P."/>
            <person name="Sanders I.R."/>
            <person name="Stajich J.E."/>
            <person name="Tunlid A."/>
            <person name="Tuskan G."/>
            <person name="Grigoriev I.V."/>
        </authorList>
    </citation>
    <scope>NUCLEOTIDE SEQUENCE [LARGE SCALE GENOMIC DNA]</scope>
    <source>
        <strain evidence="2">S238N-H82 / ATCC MYA-4686</strain>
    </source>
</reference>
<proteinExistence type="predicted"/>
<evidence type="ECO:0000313" key="1">
    <source>
        <dbReference type="EMBL" id="EDR08660.1"/>
    </source>
</evidence>
<dbReference type="RefSeq" id="XP_001880885.1">
    <property type="nucleotide sequence ID" value="XM_001880850.1"/>
</dbReference>
<dbReference type="EMBL" id="DS547101">
    <property type="protein sequence ID" value="EDR08660.1"/>
    <property type="molecule type" value="Genomic_DNA"/>
</dbReference>
<dbReference type="GeneID" id="6076246"/>
<evidence type="ECO:0000313" key="2">
    <source>
        <dbReference type="Proteomes" id="UP000001194"/>
    </source>
</evidence>
<dbReference type="InParanoid" id="B0D9X2"/>
<dbReference type="KEGG" id="lbc:LACBIDRAFT_297064"/>
<protein>
    <submittedName>
        <fullName evidence="1">Predicted protein</fullName>
    </submittedName>
</protein>
<keyword evidence="2" id="KW-1185">Reference proteome</keyword>
<dbReference type="HOGENOM" id="CLU_2386550_0_0_1"/>
<dbReference type="AlphaFoldDB" id="B0D9X2"/>